<evidence type="ECO:0000256" key="4">
    <source>
        <dbReference type="ARBA" id="ARBA00023136"/>
    </source>
</evidence>
<evidence type="ECO:0000313" key="6">
    <source>
        <dbReference type="EMBL" id="SFV68684.1"/>
    </source>
</evidence>
<dbReference type="Pfam" id="PF13675">
    <property type="entry name" value="PilJ"/>
    <property type="match status" value="2"/>
</dbReference>
<evidence type="ECO:0000256" key="2">
    <source>
        <dbReference type="ARBA" id="ARBA00022692"/>
    </source>
</evidence>
<feature type="domain" description="NarX-like N-terminal" evidence="5">
    <location>
        <begin position="170"/>
        <end position="248"/>
    </location>
</feature>
<evidence type="ECO:0000256" key="1">
    <source>
        <dbReference type="ARBA" id="ARBA00004141"/>
    </source>
</evidence>
<dbReference type="InterPro" id="IPR029095">
    <property type="entry name" value="NarX-like_N"/>
</dbReference>
<dbReference type="AlphaFoldDB" id="A0A1W1CSC6"/>
<dbReference type="EMBL" id="FPHN01000255">
    <property type="protein sequence ID" value="SFV68684.1"/>
    <property type="molecule type" value="Genomic_DNA"/>
</dbReference>
<protein>
    <submittedName>
        <fullName evidence="6">Nitric oxide-responding transcriptional regulator Dnr (Crp/Fnr family)</fullName>
    </submittedName>
</protein>
<feature type="domain" description="NarX-like N-terminal" evidence="5">
    <location>
        <begin position="33"/>
        <end position="140"/>
    </location>
</feature>
<organism evidence="6">
    <name type="scientific">hydrothermal vent metagenome</name>
    <dbReference type="NCBI Taxonomy" id="652676"/>
    <lineage>
        <taxon>unclassified sequences</taxon>
        <taxon>metagenomes</taxon>
        <taxon>ecological metagenomes</taxon>
    </lineage>
</organism>
<reference evidence="6" key="1">
    <citation type="submission" date="2016-10" db="EMBL/GenBank/DDBJ databases">
        <authorList>
            <person name="de Groot N.N."/>
        </authorList>
    </citation>
    <scope>NUCLEOTIDE SEQUENCE</scope>
</reference>
<dbReference type="InterPro" id="IPR042295">
    <property type="entry name" value="NarX-like_N_sf"/>
</dbReference>
<keyword evidence="3" id="KW-1133">Transmembrane helix</keyword>
<sequence length="284" mass="31082">MKRLLSVVALSACLSLGVQAEAPKTDVKAELTQTKEQGANVINLAGKQRMLTQKMSKEALFIAKGIDVKANTEALKKTAELFDKTLKGLVDGDESLKLPKTTDKDILAQLAKVSELWASMKKSIDAVIAGKADKKVLEAIAKENLPLLKNMNEAVQMYAKASGSKLSPEMAKTINRAGKQRMLTQKMTKELLLVANGIDVDANKENAKKTGELFESTLKDLTDKCKSKEIKAQLDVVAKLWADYKDIIVKADTSDASLKKAEEMNIPLLKNMNKAVKMYEAKAK</sequence>
<keyword evidence="4" id="KW-0472">Membrane</keyword>
<keyword evidence="2" id="KW-0812">Transmembrane</keyword>
<dbReference type="GO" id="GO:0016020">
    <property type="term" value="C:membrane"/>
    <property type="evidence" value="ECO:0007669"/>
    <property type="project" value="UniProtKB-SubCell"/>
</dbReference>
<evidence type="ECO:0000259" key="5">
    <source>
        <dbReference type="Pfam" id="PF13675"/>
    </source>
</evidence>
<evidence type="ECO:0000256" key="3">
    <source>
        <dbReference type="ARBA" id="ARBA00022989"/>
    </source>
</evidence>
<accession>A0A1W1CSC6</accession>
<comment type="subcellular location">
    <subcellularLocation>
        <location evidence="1">Membrane</location>
        <topology evidence="1">Multi-pass membrane protein</topology>
    </subcellularLocation>
</comment>
<name>A0A1W1CSC6_9ZZZZ</name>
<proteinExistence type="predicted"/>
<gene>
    <name evidence="6" type="ORF">MNB_SV-14-1875</name>
</gene>
<dbReference type="Gene3D" id="1.20.120.960">
    <property type="entry name" value="Histidine kinase NarX, sensor domain"/>
    <property type="match status" value="1"/>
</dbReference>